<dbReference type="Proteomes" id="UP000325780">
    <property type="component" value="Unassembled WGS sequence"/>
</dbReference>
<keyword evidence="3" id="KW-1185">Reference proteome</keyword>
<gene>
    <name evidence="2" type="ORF">BDV25DRAFT_141847</name>
</gene>
<evidence type="ECO:0000313" key="3">
    <source>
        <dbReference type="Proteomes" id="UP000325780"/>
    </source>
</evidence>
<dbReference type="AlphaFoldDB" id="A0A5N6TPX1"/>
<dbReference type="GO" id="GO:0016020">
    <property type="term" value="C:membrane"/>
    <property type="evidence" value="ECO:0007669"/>
    <property type="project" value="InterPro"/>
</dbReference>
<dbReference type="InterPro" id="IPR052785">
    <property type="entry name" value="Enterotoxin_cmpnt"/>
</dbReference>
<dbReference type="Gene3D" id="1.20.1170.10">
    <property type="match status" value="1"/>
</dbReference>
<dbReference type="OrthoDB" id="4494488at2759"/>
<evidence type="ECO:0000256" key="1">
    <source>
        <dbReference type="SAM" id="Coils"/>
    </source>
</evidence>
<proteinExistence type="predicted"/>
<organism evidence="2 3">
    <name type="scientific">Aspergillus avenaceus</name>
    <dbReference type="NCBI Taxonomy" id="36643"/>
    <lineage>
        <taxon>Eukaryota</taxon>
        <taxon>Fungi</taxon>
        <taxon>Dikarya</taxon>
        <taxon>Ascomycota</taxon>
        <taxon>Pezizomycotina</taxon>
        <taxon>Eurotiomycetes</taxon>
        <taxon>Eurotiomycetidae</taxon>
        <taxon>Eurotiales</taxon>
        <taxon>Aspergillaceae</taxon>
        <taxon>Aspergillus</taxon>
        <taxon>Aspergillus subgen. Circumdati</taxon>
    </lineage>
</organism>
<dbReference type="SUPFAM" id="SSF58100">
    <property type="entry name" value="Bacterial hemolysins"/>
    <property type="match status" value="1"/>
</dbReference>
<protein>
    <submittedName>
        <fullName evidence="2">Uncharacterized protein</fullName>
    </submittedName>
</protein>
<evidence type="ECO:0000313" key="2">
    <source>
        <dbReference type="EMBL" id="KAE8148375.1"/>
    </source>
</evidence>
<dbReference type="EMBL" id="ML742163">
    <property type="protein sequence ID" value="KAE8148375.1"/>
    <property type="molecule type" value="Genomic_DNA"/>
</dbReference>
<dbReference type="PANTHER" id="PTHR38443:SF2">
    <property type="entry name" value="NON-HEMOLYTIC ENTEROTOXIN LYTIC COMPONENT L1"/>
    <property type="match status" value="1"/>
</dbReference>
<dbReference type="Pfam" id="PF05791">
    <property type="entry name" value="Bacillus_HBL"/>
    <property type="match status" value="1"/>
</dbReference>
<dbReference type="PANTHER" id="PTHR38443">
    <property type="match status" value="1"/>
</dbReference>
<keyword evidence="1" id="KW-0175">Coiled coil</keyword>
<sequence>MASFDPTQPIQDASVWYPKGMYVKKEPTEANSDTEVLVLGSSDIAKLNRYVWTSKLLPTTRDAYTMTLGIVNTGEISNDVWSAADKVLNTYATMKSDSSDFLENLWPSTVDLANDIYNYSVTAGGKAESSYYANMLSWIGEYNKVQGTSDADMYLQSIKELTDREVKNIDGMYNRAETVKQGLGKYHDKCKTSKGELDGYVATMNSLLEGDDGEIEKWKHAIDEIQKDIEEKKADIDYDRLVIKWSAAYAWIPFGGMIAGIAVDIAFENKIKGLEEDLKKLRDTLNQDEAKLEAALKLHTDINAMNDQLGKLVDVISPAITAIETIQGAWEAMGSDLKQIGELVEDEGKNLPPMLLAKTDLEGIVERWNTLAQRADIYRQMAYLSEDPTYKSLDDYLNDLEEAESKK</sequence>
<dbReference type="InterPro" id="IPR008414">
    <property type="entry name" value="HBL"/>
</dbReference>
<dbReference type="CDD" id="cd22656">
    <property type="entry name" value="ClyA_Cry6Aa-like"/>
    <property type="match status" value="1"/>
</dbReference>
<feature type="coiled-coil region" evidence="1">
    <location>
        <begin position="264"/>
        <end position="298"/>
    </location>
</feature>
<reference evidence="2 3" key="1">
    <citation type="submission" date="2019-04" db="EMBL/GenBank/DDBJ databases">
        <title>Friends and foes A comparative genomics study of 23 Aspergillus species from section Flavi.</title>
        <authorList>
            <consortium name="DOE Joint Genome Institute"/>
            <person name="Kjaerbolling I."/>
            <person name="Vesth T."/>
            <person name="Frisvad J.C."/>
            <person name="Nybo J.L."/>
            <person name="Theobald S."/>
            <person name="Kildgaard S."/>
            <person name="Isbrandt T."/>
            <person name="Kuo A."/>
            <person name="Sato A."/>
            <person name="Lyhne E.K."/>
            <person name="Kogle M.E."/>
            <person name="Wiebenga A."/>
            <person name="Kun R.S."/>
            <person name="Lubbers R.J."/>
            <person name="Makela M.R."/>
            <person name="Barry K."/>
            <person name="Chovatia M."/>
            <person name="Clum A."/>
            <person name="Daum C."/>
            <person name="Haridas S."/>
            <person name="He G."/>
            <person name="LaButti K."/>
            <person name="Lipzen A."/>
            <person name="Mondo S."/>
            <person name="Riley R."/>
            <person name="Salamov A."/>
            <person name="Simmons B.A."/>
            <person name="Magnuson J.K."/>
            <person name="Henrissat B."/>
            <person name="Mortensen U.H."/>
            <person name="Larsen T.O."/>
            <person name="Devries R.P."/>
            <person name="Grigoriev I.V."/>
            <person name="Machida M."/>
            <person name="Baker S.E."/>
            <person name="Andersen M.R."/>
        </authorList>
    </citation>
    <scope>NUCLEOTIDE SEQUENCE [LARGE SCALE GENOMIC DNA]</scope>
    <source>
        <strain evidence="2 3">IBT 18842</strain>
    </source>
</reference>
<name>A0A5N6TPX1_ASPAV</name>
<accession>A0A5N6TPX1</accession>